<dbReference type="EMBL" id="UGPG01000001">
    <property type="protein sequence ID" value="STY45515.1"/>
    <property type="molecule type" value="Genomic_DNA"/>
</dbReference>
<dbReference type="Gene3D" id="3.40.50.300">
    <property type="entry name" value="P-loop containing nucleotide triphosphate hydrolases"/>
    <property type="match status" value="1"/>
</dbReference>
<protein>
    <submittedName>
        <fullName evidence="2">Transposase</fullName>
    </submittedName>
</protein>
<evidence type="ECO:0000313" key="4">
    <source>
        <dbReference type="Proteomes" id="UP000254879"/>
    </source>
</evidence>
<feature type="domain" description="IstB-like ATP-binding" evidence="1">
    <location>
        <begin position="1"/>
        <end position="80"/>
    </location>
</feature>
<dbReference type="EMBL" id="UGPG01000001">
    <property type="protein sequence ID" value="STY44789.1"/>
    <property type="molecule type" value="Genomic_DNA"/>
</dbReference>
<reference evidence="2 4" key="1">
    <citation type="submission" date="2018-06" db="EMBL/GenBank/DDBJ databases">
        <authorList>
            <consortium name="Pathogen Informatics"/>
            <person name="Doyle S."/>
        </authorList>
    </citation>
    <scope>NUCLEOTIDE SEQUENCE [LARGE SCALE GENOMIC DNA]</scope>
    <source>
        <strain evidence="4">NCTC 10815</strain>
        <strain evidence="2">NCTC10815</strain>
    </source>
</reference>
<dbReference type="AlphaFoldDB" id="A0A378MEI1"/>
<dbReference type="SUPFAM" id="SSF52540">
    <property type="entry name" value="P-loop containing nucleoside triphosphate hydrolases"/>
    <property type="match status" value="1"/>
</dbReference>
<accession>A0A378MEI1</accession>
<dbReference type="InterPro" id="IPR002611">
    <property type="entry name" value="IstB_ATP-bd"/>
</dbReference>
<dbReference type="InterPro" id="IPR027417">
    <property type="entry name" value="P-loop_NTPase"/>
</dbReference>
<evidence type="ECO:0000313" key="2">
    <source>
        <dbReference type="EMBL" id="STY44789.1"/>
    </source>
</evidence>
<dbReference type="Proteomes" id="UP000254879">
    <property type="component" value="Unassembled WGS sequence"/>
</dbReference>
<evidence type="ECO:0000259" key="1">
    <source>
        <dbReference type="Pfam" id="PF01695"/>
    </source>
</evidence>
<dbReference type="Pfam" id="PF01695">
    <property type="entry name" value="IstB_IS21"/>
    <property type="match status" value="1"/>
</dbReference>
<gene>
    <name evidence="2" type="ORF">NCTC10815_02143</name>
    <name evidence="3" type="ORF">NCTC10815_02895</name>
</gene>
<proteinExistence type="predicted"/>
<evidence type="ECO:0000313" key="3">
    <source>
        <dbReference type="EMBL" id="STY45515.1"/>
    </source>
</evidence>
<sequence length="87" mass="10091">MIIDEVGYLPFSKEGSNLLFQLINMRYERKSTIVTTNIPLSQWSEIFGNKKLTNALLDRLVHHSKLIQITGPSYRMKSYSENKEVKS</sequence>
<name>A0A378MEI1_LISGR</name>
<dbReference type="GO" id="GO:0005524">
    <property type="term" value="F:ATP binding"/>
    <property type="evidence" value="ECO:0007669"/>
    <property type="project" value="InterPro"/>
</dbReference>
<organism evidence="2 4">
    <name type="scientific">Listeria grayi</name>
    <name type="common">Listeria murrayi</name>
    <dbReference type="NCBI Taxonomy" id="1641"/>
    <lineage>
        <taxon>Bacteria</taxon>
        <taxon>Bacillati</taxon>
        <taxon>Bacillota</taxon>
        <taxon>Bacilli</taxon>
        <taxon>Bacillales</taxon>
        <taxon>Listeriaceae</taxon>
        <taxon>Listeria</taxon>
    </lineage>
</organism>